<gene>
    <name evidence="1" type="ORF">DLM_2665</name>
</gene>
<dbReference type="KEGG" id="amah:DLM_2665"/>
<dbReference type="OrthoDB" id="5830125at2"/>
<dbReference type="RefSeq" id="WP_089084491.1">
    <property type="nucleotide sequence ID" value="NZ_AP018823.1"/>
</dbReference>
<dbReference type="AlphaFoldDB" id="A0A3G9GLX8"/>
<reference evidence="2" key="3">
    <citation type="journal article" date="2017" name="Plant Physiol. Biochem.">
        <title>Differential oxidative and antioxidative response of duckweed Lemna minor toward plant growth promoting/inhibiting bacteria.</title>
        <authorList>
            <person name="Ishizawa H."/>
            <person name="Kuroda M."/>
            <person name="Morikawa M."/>
            <person name="Ike M."/>
        </authorList>
    </citation>
    <scope>NUCLEOTIDE SEQUENCE [LARGE SCALE GENOMIC DNA]</scope>
    <source>
        <strain evidence="2">H3</strain>
    </source>
</reference>
<dbReference type="EMBL" id="AP018823">
    <property type="protein sequence ID" value="BBF86266.1"/>
    <property type="molecule type" value="Genomic_DNA"/>
</dbReference>
<evidence type="ECO:0000313" key="2">
    <source>
        <dbReference type="Proteomes" id="UP000198290"/>
    </source>
</evidence>
<reference evidence="2" key="1">
    <citation type="journal article" date="2017" name="Biotechnol. Biofuels">
        <title>Evaluation of environmental bacterial communities as a factor affecting the growth of duckweed Lemna minor.</title>
        <authorList>
            <person name="Ishizawa H."/>
            <person name="Kuroda M."/>
            <person name="Morikawa M."/>
            <person name="Ike M."/>
        </authorList>
    </citation>
    <scope>NUCLEOTIDE SEQUENCE [LARGE SCALE GENOMIC DNA]</scope>
    <source>
        <strain evidence="2">H3</strain>
    </source>
</reference>
<organism evidence="1 2">
    <name type="scientific">Aquitalea magnusonii</name>
    <dbReference type="NCBI Taxonomy" id="332411"/>
    <lineage>
        <taxon>Bacteria</taxon>
        <taxon>Pseudomonadati</taxon>
        <taxon>Pseudomonadota</taxon>
        <taxon>Betaproteobacteria</taxon>
        <taxon>Neisseriales</taxon>
        <taxon>Chromobacteriaceae</taxon>
        <taxon>Aquitalea</taxon>
    </lineage>
</organism>
<keyword evidence="2" id="KW-1185">Reference proteome</keyword>
<name>A0A3G9GLX8_9NEIS</name>
<accession>A0A3G9GLX8</accession>
<sequence>MQKINTADGLFVDGNPSTGALGTILTAAWLNMFQAEVISVLSAAGIAIDGAKSDQLATAIQTLLRGKATVNVAGGVSVNLAAAQYGMPILILTGALTANINLIFPAISGAWIVRNQTTGNFTVTCKTQAGSGVVVSQGCSNALWGDGTSIYAEQTDWANIVSQAATAFTSGGAAPSFTLTPSPALQGYAVPQRFRVKFHAAGAGADTLNVSGLGAKSIKQYDSAGNKVAAVIVANQLADVEYDGVDFVILDPLPVATASIPAARKALKSASVAPISLIGTTTSGSNQLTAASTTAGLIANGTYITGAGIPAGTYITAINGTTLTLSANATASAAGVALTAYTLNNRTTSADAVTVTDGASYKTLLNVSVTGNIGTVGANGLDTGVLAASTWYYEFVIYNPTIATTAKLYSLSLSAPTLPAGYTMFARTGSVRTDANKILMYTLQIDRRSQYVVALGTNVAALPLMASGTAGSVSTPTYVGIATANFVPTTASRIQVSGGSVTGNQPVICGPNVAYGASGSQTAPPLDNNVAGGPYTAVRVTVEFALESLNIYWASYGSGGYIQCLGWEDSI</sequence>
<dbReference type="Proteomes" id="UP000198290">
    <property type="component" value="Chromosome"/>
</dbReference>
<reference evidence="1 2" key="2">
    <citation type="journal article" date="2017" name="Genome Announc.">
        <title>Draft genome sequence of Aquitalea magnusonii strain H3, a plant growth-promoting bacterium of duckweed Lemna minor.</title>
        <authorList>
            <person name="Ishizawa H."/>
            <person name="Kuroda M."/>
            <person name="Ike M."/>
        </authorList>
    </citation>
    <scope>NUCLEOTIDE SEQUENCE [LARGE SCALE GENOMIC DNA]</scope>
    <source>
        <strain evidence="1 2">H3</strain>
    </source>
</reference>
<proteinExistence type="predicted"/>
<evidence type="ECO:0000313" key="1">
    <source>
        <dbReference type="EMBL" id="BBF86266.1"/>
    </source>
</evidence>
<protein>
    <submittedName>
        <fullName evidence="1">Phage tail fiber protein</fullName>
    </submittedName>
</protein>